<evidence type="ECO:0000313" key="2">
    <source>
        <dbReference type="EMBL" id="MQL71344.1"/>
    </source>
</evidence>
<feature type="compositionally biased region" description="Low complexity" evidence="1">
    <location>
        <begin position="1"/>
        <end position="40"/>
    </location>
</feature>
<sequence length="66" mass="6369">MVRGARSGSSFGRSSRGRGLLATSASGSSSVPPPVAAGSGEFTPPHPRVPAAGPSSMSPHVVAGVV</sequence>
<proteinExistence type="predicted"/>
<evidence type="ECO:0000256" key="1">
    <source>
        <dbReference type="SAM" id="MobiDB-lite"/>
    </source>
</evidence>
<gene>
    <name evidence="2" type="ORF">Taro_003655</name>
</gene>
<name>A0A843TPD6_COLES</name>
<comment type="caution">
    <text evidence="2">The sequence shown here is derived from an EMBL/GenBank/DDBJ whole genome shotgun (WGS) entry which is preliminary data.</text>
</comment>
<dbReference type="AlphaFoldDB" id="A0A843TPD6"/>
<evidence type="ECO:0000313" key="3">
    <source>
        <dbReference type="Proteomes" id="UP000652761"/>
    </source>
</evidence>
<protein>
    <submittedName>
        <fullName evidence="2">Uncharacterized protein</fullName>
    </submittedName>
</protein>
<feature type="region of interest" description="Disordered" evidence="1">
    <location>
        <begin position="1"/>
        <end position="66"/>
    </location>
</feature>
<accession>A0A843TPD6</accession>
<feature type="non-terminal residue" evidence="2">
    <location>
        <position position="1"/>
    </location>
</feature>
<reference evidence="2" key="1">
    <citation type="submission" date="2017-07" db="EMBL/GenBank/DDBJ databases">
        <title>Taro Niue Genome Assembly and Annotation.</title>
        <authorList>
            <person name="Atibalentja N."/>
            <person name="Keating K."/>
            <person name="Fields C.J."/>
        </authorList>
    </citation>
    <scope>NUCLEOTIDE SEQUENCE</scope>
    <source>
        <strain evidence="2">Niue_2</strain>
        <tissue evidence="2">Leaf</tissue>
    </source>
</reference>
<dbReference type="Proteomes" id="UP000652761">
    <property type="component" value="Unassembled WGS sequence"/>
</dbReference>
<organism evidence="2 3">
    <name type="scientific">Colocasia esculenta</name>
    <name type="common">Wild taro</name>
    <name type="synonym">Arum esculentum</name>
    <dbReference type="NCBI Taxonomy" id="4460"/>
    <lineage>
        <taxon>Eukaryota</taxon>
        <taxon>Viridiplantae</taxon>
        <taxon>Streptophyta</taxon>
        <taxon>Embryophyta</taxon>
        <taxon>Tracheophyta</taxon>
        <taxon>Spermatophyta</taxon>
        <taxon>Magnoliopsida</taxon>
        <taxon>Liliopsida</taxon>
        <taxon>Araceae</taxon>
        <taxon>Aroideae</taxon>
        <taxon>Colocasieae</taxon>
        <taxon>Colocasia</taxon>
    </lineage>
</organism>
<dbReference type="EMBL" id="NMUH01000095">
    <property type="protein sequence ID" value="MQL71344.1"/>
    <property type="molecule type" value="Genomic_DNA"/>
</dbReference>
<keyword evidence="3" id="KW-1185">Reference proteome</keyword>